<feature type="region of interest" description="Disordered" evidence="8">
    <location>
        <begin position="251"/>
        <end position="369"/>
    </location>
</feature>
<dbReference type="PROSITE" id="PS00028">
    <property type="entry name" value="ZINC_FINGER_C2H2_1"/>
    <property type="match status" value="1"/>
</dbReference>
<dbReference type="SMART" id="SM00355">
    <property type="entry name" value="ZnF_C2H2"/>
    <property type="match status" value="2"/>
</dbReference>
<evidence type="ECO:0000313" key="10">
    <source>
        <dbReference type="EMBL" id="KAK4447906.1"/>
    </source>
</evidence>
<keyword evidence="5" id="KW-0862">Zinc</keyword>
<evidence type="ECO:0000256" key="3">
    <source>
        <dbReference type="ARBA" id="ARBA00022737"/>
    </source>
</evidence>
<dbReference type="EMBL" id="MU865946">
    <property type="protein sequence ID" value="KAK4447906.1"/>
    <property type="molecule type" value="Genomic_DNA"/>
</dbReference>
<dbReference type="GO" id="GO:0006351">
    <property type="term" value="P:DNA-templated transcription"/>
    <property type="evidence" value="ECO:0007669"/>
    <property type="project" value="InterPro"/>
</dbReference>
<feature type="compositionally biased region" description="Low complexity" evidence="8">
    <location>
        <begin position="353"/>
        <end position="362"/>
    </location>
</feature>
<evidence type="ECO:0000256" key="4">
    <source>
        <dbReference type="ARBA" id="ARBA00022771"/>
    </source>
</evidence>
<feature type="compositionally biased region" description="Polar residues" evidence="8">
    <location>
        <begin position="437"/>
        <end position="451"/>
    </location>
</feature>
<evidence type="ECO:0000259" key="9">
    <source>
        <dbReference type="PROSITE" id="PS50157"/>
    </source>
</evidence>
<organism evidence="10 11">
    <name type="scientific">Podospora aff. communis PSN243</name>
    <dbReference type="NCBI Taxonomy" id="3040156"/>
    <lineage>
        <taxon>Eukaryota</taxon>
        <taxon>Fungi</taxon>
        <taxon>Dikarya</taxon>
        <taxon>Ascomycota</taxon>
        <taxon>Pezizomycotina</taxon>
        <taxon>Sordariomycetes</taxon>
        <taxon>Sordariomycetidae</taxon>
        <taxon>Sordariales</taxon>
        <taxon>Podosporaceae</taxon>
        <taxon>Podospora</taxon>
    </lineage>
</organism>
<sequence length="1386" mass="149062">MASLKFIMDVNDDHQPDTRHTNKKDATPANAGQLQLQLLEEGTNTPPHPGHVSSSSGLVVEHQNHINPAVPNPQTTTNINKRRAVSTRGPKSTTTALPAPLSSSTSSSAAIPSISSELSPLSTSVSTSRPPARRRSTASVDSMDQTGYGSAASSSSMGHGLHHPNQPMRPMPPHPQGNEIPMRLTPITGRVSRAKKGVPVHVCDLCKPAKTFTRAEHLRRHQLSHQNPGYACTYPGCERAFHRPDLLARHQQRHDVEGDKASKSGGHEGDRGVSSARSSMDDGYRGGQLQQSASGSSSAISGSGAGSMASSSATGISSTPNASENQRRYSEMSSSTATGSPATPRAMGGGGASAYRSSGSASRHGDYNSYPMPSSTVSIIDPTHSSSISGGYPGVMDYQTPRSASQSMNIMSTLPTLLIPEHNKTPELSYAHDGASPWTSSASDSTYSTPASDIPRRAWMRPRSPAADWPTNTHQLLSPYPGTAPRNLQNPGGGLDTMPSMYANSNQYSTSSYTHAPAHQQQSYYDVSMNPYGSAAGPGQHGTYRSHHQHSTSISSIPSPIQASNTSSSHIGEALIAPAAHPGRLDPLLGLGRQKELAMATHPSLMDSQTMGGLGVLDGMYGSLDGGRSTGDNEGAILTALDMPIGGGCSMAGPGMGHPLQRSVRESIPGYLSTYWDKVHPVLPVVHRQSFEAGPDDALRCAMAAVATQYLNSKEDRTRGNQLHEFAWHEAKRVTSWNMQTMQAILLLEYFARFRGRKAVTKPSKLFESLYSRVSALQFFTASSSLPFGSRDPDMPWLVDTSVWSPASSPPSDCSSCASVTPTAAAVGLSYTQVQVPPAHTLPTNTSLAWDSFPSSYASSTSSAFNGGIPSSPLSFHPEDPFPQHTITTPATFNVNIASPITTNTTTTTGVTGAQRSYRWSSLFSPGRYNPPLMASLSFRTRSSHVAEHTYSQALYTLQVLYQNPAMFNNTDADSHLPTEERWRTWLDMEARRRLLAGCFHLDGHAATYQQQLRAHDFDADGMTPIPPVPLFSRSADLWNASSADEWAAILDAFPDKGIPLFAPSSEQLTPEMVMSQTPYDRMAILGIEMLRLPRRQPVAASSSAHSSPLPDEAQLPTDPQLQNYGSQQPTSCAPEPLGLDVEDHISKLFAKCPIGNTYLALHHTPLQDLLAVGGDSWVFSQKVLPATSFLEHQKRLKLWTEQHSRPSAPFSANNNNNSGIANLSAIRATVYAARAILLFLERGPGSSWSTDLSDYWALYVCALIIWAFGHRARPVPTSDARHHGHHQRNSSGGSISSAPASRLSSAAAVAVAADEEAIGWLRTVAAEGVRLEDVVRLRARREAAGVVGLVMRRLEADCVGGRSRLYVDAVGVLRKLDVEVIRKWF</sequence>
<dbReference type="Gene3D" id="3.30.160.60">
    <property type="entry name" value="Classic Zinc Finger"/>
    <property type="match status" value="1"/>
</dbReference>
<keyword evidence="11" id="KW-1185">Reference proteome</keyword>
<dbReference type="PROSITE" id="PS50157">
    <property type="entry name" value="ZINC_FINGER_C2H2_2"/>
    <property type="match status" value="1"/>
</dbReference>
<reference evidence="10" key="2">
    <citation type="submission" date="2023-05" db="EMBL/GenBank/DDBJ databases">
        <authorList>
            <consortium name="Lawrence Berkeley National Laboratory"/>
            <person name="Steindorff A."/>
            <person name="Hensen N."/>
            <person name="Bonometti L."/>
            <person name="Westerberg I."/>
            <person name="Brannstrom I.O."/>
            <person name="Guillou S."/>
            <person name="Cros-Aarteil S."/>
            <person name="Calhoun S."/>
            <person name="Haridas S."/>
            <person name="Kuo A."/>
            <person name="Mondo S."/>
            <person name="Pangilinan J."/>
            <person name="Riley R."/>
            <person name="Labutti K."/>
            <person name="Andreopoulos B."/>
            <person name="Lipzen A."/>
            <person name="Chen C."/>
            <person name="Yanf M."/>
            <person name="Daum C."/>
            <person name="Ng V."/>
            <person name="Clum A."/>
            <person name="Ohm R."/>
            <person name="Martin F."/>
            <person name="Silar P."/>
            <person name="Natvig D."/>
            <person name="Lalanne C."/>
            <person name="Gautier V."/>
            <person name="Ament-Velasquez S.L."/>
            <person name="Kruys A."/>
            <person name="Hutchinson M.I."/>
            <person name="Powell A.J."/>
            <person name="Barry K."/>
            <person name="Miller A.N."/>
            <person name="Grigoriev I.V."/>
            <person name="Debuchy R."/>
            <person name="Gladieux P."/>
            <person name="Thoren M.H."/>
            <person name="Johannesson H."/>
        </authorList>
    </citation>
    <scope>NUCLEOTIDE SEQUENCE</scope>
    <source>
        <strain evidence="10">PSN243</strain>
    </source>
</reference>
<accession>A0AAV9GMN2</accession>
<feature type="compositionally biased region" description="Basic and acidic residues" evidence="8">
    <location>
        <begin position="11"/>
        <end position="26"/>
    </location>
</feature>
<feature type="region of interest" description="Disordered" evidence="8">
    <location>
        <begin position="1"/>
        <end position="182"/>
    </location>
</feature>
<feature type="compositionally biased region" description="Polar residues" evidence="8">
    <location>
        <begin position="1118"/>
        <end position="1132"/>
    </location>
</feature>
<comment type="subcellular location">
    <subcellularLocation>
        <location evidence="1">Nucleus</location>
    </subcellularLocation>
</comment>
<keyword evidence="4 7" id="KW-0863">Zinc-finger</keyword>
<evidence type="ECO:0000256" key="8">
    <source>
        <dbReference type="SAM" id="MobiDB-lite"/>
    </source>
</evidence>
<dbReference type="CDD" id="cd12148">
    <property type="entry name" value="fungal_TF_MHR"/>
    <property type="match status" value="1"/>
</dbReference>
<dbReference type="Pfam" id="PF04082">
    <property type="entry name" value="Fungal_trans"/>
    <property type="match status" value="1"/>
</dbReference>
<dbReference type="InterPro" id="IPR013087">
    <property type="entry name" value="Znf_C2H2_type"/>
</dbReference>
<dbReference type="InterPro" id="IPR051059">
    <property type="entry name" value="VerF-like"/>
</dbReference>
<feature type="compositionally biased region" description="Low complexity" evidence="8">
    <location>
        <begin position="551"/>
        <end position="564"/>
    </location>
</feature>
<feature type="compositionally biased region" description="Low complexity" evidence="8">
    <location>
        <begin position="1291"/>
        <end position="1300"/>
    </location>
</feature>
<feature type="compositionally biased region" description="Basic and acidic residues" evidence="8">
    <location>
        <begin position="251"/>
        <end position="271"/>
    </location>
</feature>
<feature type="compositionally biased region" description="Low complexity" evidence="8">
    <location>
        <begin position="50"/>
        <end position="60"/>
    </location>
</feature>
<dbReference type="GO" id="GO:0000978">
    <property type="term" value="F:RNA polymerase II cis-regulatory region sequence-specific DNA binding"/>
    <property type="evidence" value="ECO:0007669"/>
    <property type="project" value="InterPro"/>
</dbReference>
<dbReference type="PANTHER" id="PTHR40626:SF30">
    <property type="entry name" value="FINGER DOMAIN PROTEIN, PUTATIVE (AFU_ORTHOLOGUE AFUA_4G13600)-RELATED"/>
    <property type="match status" value="1"/>
</dbReference>
<keyword evidence="3" id="KW-0677">Repeat</keyword>
<feature type="region of interest" description="Disordered" evidence="8">
    <location>
        <begin position="430"/>
        <end position="453"/>
    </location>
</feature>
<evidence type="ECO:0000256" key="6">
    <source>
        <dbReference type="ARBA" id="ARBA00023242"/>
    </source>
</evidence>
<dbReference type="GO" id="GO:0000785">
    <property type="term" value="C:chromatin"/>
    <property type="evidence" value="ECO:0007669"/>
    <property type="project" value="TreeGrafter"/>
</dbReference>
<protein>
    <submittedName>
        <fullName evidence="10">Transcription factor TDA9</fullName>
    </submittedName>
</protein>
<dbReference type="GO" id="GO:0000981">
    <property type="term" value="F:DNA-binding transcription factor activity, RNA polymerase II-specific"/>
    <property type="evidence" value="ECO:0007669"/>
    <property type="project" value="InterPro"/>
</dbReference>
<name>A0AAV9GMN2_9PEZI</name>
<evidence type="ECO:0000256" key="1">
    <source>
        <dbReference type="ARBA" id="ARBA00004123"/>
    </source>
</evidence>
<dbReference type="Proteomes" id="UP001321760">
    <property type="component" value="Unassembled WGS sequence"/>
</dbReference>
<evidence type="ECO:0000256" key="7">
    <source>
        <dbReference type="PROSITE-ProRule" id="PRU00042"/>
    </source>
</evidence>
<dbReference type="SUPFAM" id="SSF57667">
    <property type="entry name" value="beta-beta-alpha zinc fingers"/>
    <property type="match status" value="1"/>
</dbReference>
<dbReference type="GO" id="GO:0008270">
    <property type="term" value="F:zinc ion binding"/>
    <property type="evidence" value="ECO:0007669"/>
    <property type="project" value="UniProtKB-KW"/>
</dbReference>
<reference evidence="10" key="1">
    <citation type="journal article" date="2023" name="Mol. Phylogenet. Evol.">
        <title>Genome-scale phylogeny and comparative genomics of the fungal order Sordariales.</title>
        <authorList>
            <person name="Hensen N."/>
            <person name="Bonometti L."/>
            <person name="Westerberg I."/>
            <person name="Brannstrom I.O."/>
            <person name="Guillou S."/>
            <person name="Cros-Aarteil S."/>
            <person name="Calhoun S."/>
            <person name="Haridas S."/>
            <person name="Kuo A."/>
            <person name="Mondo S."/>
            <person name="Pangilinan J."/>
            <person name="Riley R."/>
            <person name="LaButti K."/>
            <person name="Andreopoulos B."/>
            <person name="Lipzen A."/>
            <person name="Chen C."/>
            <person name="Yan M."/>
            <person name="Daum C."/>
            <person name="Ng V."/>
            <person name="Clum A."/>
            <person name="Steindorff A."/>
            <person name="Ohm R.A."/>
            <person name="Martin F."/>
            <person name="Silar P."/>
            <person name="Natvig D.O."/>
            <person name="Lalanne C."/>
            <person name="Gautier V."/>
            <person name="Ament-Velasquez S.L."/>
            <person name="Kruys A."/>
            <person name="Hutchinson M.I."/>
            <person name="Powell A.J."/>
            <person name="Barry K."/>
            <person name="Miller A.N."/>
            <person name="Grigoriev I.V."/>
            <person name="Debuchy R."/>
            <person name="Gladieux P."/>
            <person name="Hiltunen Thoren M."/>
            <person name="Johannesson H."/>
        </authorList>
    </citation>
    <scope>NUCLEOTIDE SEQUENCE</scope>
    <source>
        <strain evidence="10">PSN243</strain>
    </source>
</reference>
<proteinExistence type="predicted"/>
<feature type="region of interest" description="Disordered" evidence="8">
    <location>
        <begin position="1098"/>
        <end position="1138"/>
    </location>
</feature>
<dbReference type="GO" id="GO:0005634">
    <property type="term" value="C:nucleus"/>
    <property type="evidence" value="ECO:0007669"/>
    <property type="project" value="UniProtKB-SubCell"/>
</dbReference>
<evidence type="ECO:0000256" key="2">
    <source>
        <dbReference type="ARBA" id="ARBA00022723"/>
    </source>
</evidence>
<dbReference type="InterPro" id="IPR036236">
    <property type="entry name" value="Znf_C2H2_sf"/>
</dbReference>
<feature type="domain" description="C2H2-type" evidence="9">
    <location>
        <begin position="230"/>
        <end position="259"/>
    </location>
</feature>
<gene>
    <name evidence="10" type="ORF">QBC34DRAFT_466433</name>
</gene>
<keyword evidence="2" id="KW-0479">Metal-binding</keyword>
<feature type="compositionally biased region" description="Low complexity" evidence="8">
    <location>
        <begin position="292"/>
        <end position="319"/>
    </location>
</feature>
<feature type="compositionally biased region" description="Low complexity" evidence="8">
    <location>
        <begin position="333"/>
        <end position="346"/>
    </location>
</feature>
<feature type="region of interest" description="Disordered" evidence="8">
    <location>
        <begin position="535"/>
        <end position="567"/>
    </location>
</feature>
<evidence type="ECO:0000313" key="11">
    <source>
        <dbReference type="Proteomes" id="UP001321760"/>
    </source>
</evidence>
<feature type="compositionally biased region" description="Low complexity" evidence="8">
    <location>
        <begin position="92"/>
        <end position="130"/>
    </location>
</feature>
<keyword evidence="6" id="KW-0539">Nucleus</keyword>
<evidence type="ECO:0000256" key="5">
    <source>
        <dbReference type="ARBA" id="ARBA00022833"/>
    </source>
</evidence>
<feature type="region of interest" description="Disordered" evidence="8">
    <location>
        <begin position="1277"/>
        <end position="1300"/>
    </location>
</feature>
<dbReference type="PANTHER" id="PTHR40626">
    <property type="entry name" value="MIP31509P"/>
    <property type="match status" value="1"/>
</dbReference>
<comment type="caution">
    <text evidence="10">The sequence shown here is derived from an EMBL/GenBank/DDBJ whole genome shotgun (WGS) entry which is preliminary data.</text>
</comment>
<dbReference type="InterPro" id="IPR007219">
    <property type="entry name" value="XnlR_reg_dom"/>
</dbReference>